<reference evidence="1 2" key="1">
    <citation type="journal article" date="2013" name="Genome Announc.">
        <title>Complete Genome Sequence of Mycoplasma putrefaciens Strain 9231, One of the Agents of Contagious Agalactia in Goats.</title>
        <authorList>
            <person name="Dupuy V."/>
            <person name="Sirand-Pugnet P."/>
            <person name="Baranowski E."/>
            <person name="Barre A."/>
            <person name="Breton M."/>
            <person name="Couture C."/>
            <person name="Dordet-Frisoni E."/>
            <person name="Gaurivaud P."/>
            <person name="Jacob D."/>
            <person name="Lemaitre C."/>
            <person name="Manso-Silvan L."/>
            <person name="Nikolski M."/>
            <person name="Nouvel L.X."/>
            <person name="Poumarat F."/>
            <person name="Tardy F."/>
            <person name="Thebault P."/>
            <person name="Theil S."/>
            <person name="Citti C."/>
            <person name="Blanchard A."/>
            <person name="Thiaucourt F."/>
        </authorList>
    </citation>
    <scope>NUCLEOTIDE SEQUENCE [LARGE SCALE GENOMIC DNA]</scope>
    <source>
        <strain evidence="1">Mput9231</strain>
    </source>
</reference>
<accession>M9WH40</accession>
<dbReference type="PATRIC" id="fig|1292033.3.peg.343"/>
<dbReference type="KEGG" id="mput:MPUT9231_3550"/>
<evidence type="ECO:0000313" key="1">
    <source>
        <dbReference type="EMBL" id="AGJ90770.1"/>
    </source>
</evidence>
<dbReference type="eggNOG" id="ENOG5030MSU">
    <property type="taxonomic scope" value="Bacteria"/>
</dbReference>
<name>M9WH40_9MOLU</name>
<dbReference type="AlphaFoldDB" id="M9WH40"/>
<dbReference type="HOGENOM" id="CLU_1336267_0_0_14"/>
<evidence type="ECO:0000313" key="2">
    <source>
        <dbReference type="Proteomes" id="UP000012984"/>
    </source>
</evidence>
<dbReference type="EMBL" id="CP004357">
    <property type="protein sequence ID" value="AGJ90770.1"/>
    <property type="molecule type" value="Genomic_DNA"/>
</dbReference>
<organism evidence="1 2">
    <name type="scientific">Mycoplasma putrefaciens Mput9231</name>
    <dbReference type="NCBI Taxonomy" id="1292033"/>
    <lineage>
        <taxon>Bacteria</taxon>
        <taxon>Bacillati</taxon>
        <taxon>Mycoplasmatota</taxon>
        <taxon>Mollicutes</taxon>
        <taxon>Mycoplasmataceae</taxon>
        <taxon>Mycoplasma</taxon>
    </lineage>
</organism>
<proteinExistence type="predicted"/>
<gene>
    <name evidence="1" type="ORF">MPUT9231_3550</name>
</gene>
<keyword evidence="2" id="KW-1185">Reference proteome</keyword>
<protein>
    <submittedName>
        <fullName evidence="1">Uncharacterized protein</fullName>
    </submittedName>
</protein>
<dbReference type="Proteomes" id="UP000012984">
    <property type="component" value="Chromosome"/>
</dbReference>
<dbReference type="RefSeq" id="WP_015587377.1">
    <property type="nucleotide sequence ID" value="NC_021083.1"/>
</dbReference>
<sequence>MKICKSLKQMFMKLFSRQPKQIAFKNKKKTKKQTNKSLNDNSNNFDILNLSEYINKRAELDSEKEFKLKVIDQKQEVLSRLIDIKNTYKQCDACKAIYQKNLDSMKTKLSKLNKYVDDNFGFLNDPKEYKQYVFADNNKVYSSIDDQAAYDLIKFLEQHLKSYTEYKVGYFNGCKNHTNLAKECEILTKKVKDLDKLID</sequence>
<dbReference type="OrthoDB" id="399550at2"/>